<feature type="region of interest" description="Disordered" evidence="1">
    <location>
        <begin position="272"/>
        <end position="311"/>
    </location>
</feature>
<feature type="region of interest" description="Disordered" evidence="1">
    <location>
        <begin position="89"/>
        <end position="133"/>
    </location>
</feature>
<gene>
    <name evidence="2" type="ORF">M501DRAFT_1031853</name>
</gene>
<dbReference type="OrthoDB" id="3905219at2759"/>
<comment type="caution">
    <text evidence="2">The sequence shown here is derived from an EMBL/GenBank/DDBJ whole genome shotgun (WGS) entry which is preliminary data.</text>
</comment>
<feature type="compositionally biased region" description="Acidic residues" evidence="1">
    <location>
        <begin position="296"/>
        <end position="311"/>
    </location>
</feature>
<dbReference type="Proteomes" id="UP000799429">
    <property type="component" value="Unassembled WGS sequence"/>
</dbReference>
<evidence type="ECO:0000313" key="3">
    <source>
        <dbReference type="Proteomes" id="UP000799429"/>
    </source>
</evidence>
<name>A0A9P4VPG9_9PEZI</name>
<dbReference type="AlphaFoldDB" id="A0A9P4VPG9"/>
<reference evidence="2" key="1">
    <citation type="journal article" date="2020" name="Stud. Mycol.">
        <title>101 Dothideomycetes genomes: a test case for predicting lifestyles and emergence of pathogens.</title>
        <authorList>
            <person name="Haridas S."/>
            <person name="Albert R."/>
            <person name="Binder M."/>
            <person name="Bloem J."/>
            <person name="Labutti K."/>
            <person name="Salamov A."/>
            <person name="Andreopoulos B."/>
            <person name="Baker S."/>
            <person name="Barry K."/>
            <person name="Bills G."/>
            <person name="Bluhm B."/>
            <person name="Cannon C."/>
            <person name="Castanera R."/>
            <person name="Culley D."/>
            <person name="Daum C."/>
            <person name="Ezra D."/>
            <person name="Gonzalez J."/>
            <person name="Henrissat B."/>
            <person name="Kuo A."/>
            <person name="Liang C."/>
            <person name="Lipzen A."/>
            <person name="Lutzoni F."/>
            <person name="Magnuson J."/>
            <person name="Mondo S."/>
            <person name="Nolan M."/>
            <person name="Ohm R."/>
            <person name="Pangilinan J."/>
            <person name="Park H.-J."/>
            <person name="Ramirez L."/>
            <person name="Alfaro M."/>
            <person name="Sun H."/>
            <person name="Tritt A."/>
            <person name="Yoshinaga Y."/>
            <person name="Zwiers L.-H."/>
            <person name="Turgeon B."/>
            <person name="Goodwin S."/>
            <person name="Spatafora J."/>
            <person name="Crous P."/>
            <person name="Grigoriev I."/>
        </authorList>
    </citation>
    <scope>NUCLEOTIDE SEQUENCE</scope>
    <source>
        <strain evidence="2">CBS 101060</strain>
    </source>
</reference>
<organism evidence="2 3">
    <name type="scientific">Patellaria atrata CBS 101060</name>
    <dbReference type="NCBI Taxonomy" id="1346257"/>
    <lineage>
        <taxon>Eukaryota</taxon>
        <taxon>Fungi</taxon>
        <taxon>Dikarya</taxon>
        <taxon>Ascomycota</taxon>
        <taxon>Pezizomycotina</taxon>
        <taxon>Dothideomycetes</taxon>
        <taxon>Dothideomycetes incertae sedis</taxon>
        <taxon>Patellariales</taxon>
        <taxon>Patellariaceae</taxon>
        <taxon>Patellaria</taxon>
    </lineage>
</organism>
<keyword evidence="3" id="KW-1185">Reference proteome</keyword>
<feature type="compositionally biased region" description="Basic and acidic residues" evidence="1">
    <location>
        <begin position="114"/>
        <end position="129"/>
    </location>
</feature>
<evidence type="ECO:0000256" key="1">
    <source>
        <dbReference type="SAM" id="MobiDB-lite"/>
    </source>
</evidence>
<evidence type="ECO:0000313" key="2">
    <source>
        <dbReference type="EMBL" id="KAF2838798.1"/>
    </source>
</evidence>
<sequence>MSTQGIFDWTKTTALSHHCGVCEKPMSNPTTLRTCLGTHMEVCKEFHPIFFRKGRTHDCKACINSLERDIGRHQEMVKVIKEIRDLEKESEDVEEIPSKPRKKGGWVKPVSENEEGKKLSKRERKDQKALSKAKNNAVALPAADVEKLGTLLHGKPDIMDIVDWNELLALVPQVARIVGSDHVFKKCTPKREAPDYTDQIQRICGELKIPIGTKKAPLTKTMSTLTTQLKELMEGDLESVRSEQAEVRRRAEGLCRFINRAVFAQLMKSGEAEVEAGGPGGQDAAMEEKYSMGEEVLGENEEGTESDDVSE</sequence>
<protein>
    <submittedName>
        <fullName evidence="2">Uncharacterized protein</fullName>
    </submittedName>
</protein>
<accession>A0A9P4VPG9</accession>
<dbReference type="EMBL" id="MU006096">
    <property type="protein sequence ID" value="KAF2838798.1"/>
    <property type="molecule type" value="Genomic_DNA"/>
</dbReference>
<proteinExistence type="predicted"/>